<evidence type="ECO:0000313" key="2">
    <source>
        <dbReference type="EMBL" id="MBE7366294.1"/>
    </source>
</evidence>
<organism evidence="2 3">
    <name type="scientific">Ramlibacter pallidus</name>
    <dbReference type="NCBI Taxonomy" id="2780087"/>
    <lineage>
        <taxon>Bacteria</taxon>
        <taxon>Pseudomonadati</taxon>
        <taxon>Pseudomonadota</taxon>
        <taxon>Betaproteobacteria</taxon>
        <taxon>Burkholderiales</taxon>
        <taxon>Comamonadaceae</taxon>
        <taxon>Ramlibacter</taxon>
    </lineage>
</organism>
<dbReference type="RefSeq" id="WP_193674919.1">
    <property type="nucleotide sequence ID" value="NZ_JADDIV010000001.1"/>
</dbReference>
<name>A0ABR9RYG9_9BURK</name>
<feature type="coiled-coil region" evidence="1">
    <location>
        <begin position="264"/>
        <end position="291"/>
    </location>
</feature>
<dbReference type="EMBL" id="JADDIV010000001">
    <property type="protein sequence ID" value="MBE7366294.1"/>
    <property type="molecule type" value="Genomic_DNA"/>
</dbReference>
<proteinExistence type="predicted"/>
<evidence type="ECO:0000313" key="3">
    <source>
        <dbReference type="Proteomes" id="UP000806285"/>
    </source>
</evidence>
<keyword evidence="3" id="KW-1185">Reference proteome</keyword>
<dbReference type="Proteomes" id="UP000806285">
    <property type="component" value="Unassembled WGS sequence"/>
</dbReference>
<reference evidence="2 3" key="1">
    <citation type="submission" date="2020-10" db="EMBL/GenBank/DDBJ databases">
        <title>Ramlibacter sp. HM2 16S ribosomal RNA gene Genome sequencing and assembly.</title>
        <authorList>
            <person name="Kang M."/>
        </authorList>
    </citation>
    <scope>NUCLEOTIDE SEQUENCE [LARGE SCALE GENOMIC DNA]</scope>
    <source>
        <strain evidence="2 3">HM2</strain>
    </source>
</reference>
<gene>
    <name evidence="2" type="ORF">IM787_01815</name>
</gene>
<keyword evidence="1" id="KW-0175">Coiled coil</keyword>
<accession>A0ABR9RYG9</accession>
<protein>
    <submittedName>
        <fullName evidence="2">Uncharacterized protein</fullName>
    </submittedName>
</protein>
<evidence type="ECO:0000256" key="1">
    <source>
        <dbReference type="SAM" id="Coils"/>
    </source>
</evidence>
<sequence length="310" mass="32917">MSEDDDRTASLMTPAKLAQLKVRPAAAASPAAWLDQMAADAGSGHVRRLVDLRRQLVVQLGEDATAGVTAAGAALRDAVGAVDLGLAQPKGWLARATGKGKEAAATFLAQAERAGHAGDELADEARGLPRKLQAQATPLDRSVLEMEVELRAIEKIMDQGARWLQDMRNQLKARESAGGDDAVQQQIREDSARCELLVARLKLLRGVSAAGQQALEQCQALPARRNALSDSVQKVLDGQLERWRKKLAPLVEQAAAAGGASEGVDRAQDAREALQRALQQLAQDGEALRRQQQAAVDALAAAEAPLEAAF</sequence>
<comment type="caution">
    <text evidence="2">The sequence shown here is derived from an EMBL/GenBank/DDBJ whole genome shotgun (WGS) entry which is preliminary data.</text>
</comment>